<keyword evidence="1" id="KW-0472">Membrane</keyword>
<dbReference type="Proteomes" id="UP000762676">
    <property type="component" value="Unassembled WGS sequence"/>
</dbReference>
<gene>
    <name evidence="2" type="ORF">ElyMa_004728300</name>
</gene>
<proteinExistence type="predicted"/>
<organism evidence="2 3">
    <name type="scientific">Elysia marginata</name>
    <dbReference type="NCBI Taxonomy" id="1093978"/>
    <lineage>
        <taxon>Eukaryota</taxon>
        <taxon>Metazoa</taxon>
        <taxon>Spiralia</taxon>
        <taxon>Lophotrochozoa</taxon>
        <taxon>Mollusca</taxon>
        <taxon>Gastropoda</taxon>
        <taxon>Heterobranchia</taxon>
        <taxon>Euthyneura</taxon>
        <taxon>Panpulmonata</taxon>
        <taxon>Sacoglossa</taxon>
        <taxon>Placobranchoidea</taxon>
        <taxon>Plakobranchidae</taxon>
        <taxon>Elysia</taxon>
    </lineage>
</organism>
<keyword evidence="1" id="KW-1133">Transmembrane helix</keyword>
<evidence type="ECO:0000313" key="3">
    <source>
        <dbReference type="Proteomes" id="UP000762676"/>
    </source>
</evidence>
<dbReference type="AlphaFoldDB" id="A0AAV4IGM4"/>
<name>A0AAV4IGM4_9GAST</name>
<sequence length="69" mass="6825">MAAEPRSGVNRRPTARHGALLISRTKTAGLIPGVATAAVAVEEVIVAAATASAAAVVVVVVIVVKIIAV</sequence>
<reference evidence="2 3" key="1">
    <citation type="journal article" date="2021" name="Elife">
        <title>Chloroplast acquisition without the gene transfer in kleptoplastic sea slugs, Plakobranchus ocellatus.</title>
        <authorList>
            <person name="Maeda T."/>
            <person name="Takahashi S."/>
            <person name="Yoshida T."/>
            <person name="Shimamura S."/>
            <person name="Takaki Y."/>
            <person name="Nagai Y."/>
            <person name="Toyoda A."/>
            <person name="Suzuki Y."/>
            <person name="Arimoto A."/>
            <person name="Ishii H."/>
            <person name="Satoh N."/>
            <person name="Nishiyama T."/>
            <person name="Hasebe M."/>
            <person name="Maruyama T."/>
            <person name="Minagawa J."/>
            <person name="Obokata J."/>
            <person name="Shigenobu S."/>
        </authorList>
    </citation>
    <scope>NUCLEOTIDE SEQUENCE [LARGE SCALE GENOMIC DNA]</scope>
</reference>
<dbReference type="EMBL" id="BMAT01009499">
    <property type="protein sequence ID" value="GFS07341.1"/>
    <property type="molecule type" value="Genomic_DNA"/>
</dbReference>
<feature type="transmembrane region" description="Helical" evidence="1">
    <location>
        <begin position="44"/>
        <end position="68"/>
    </location>
</feature>
<comment type="caution">
    <text evidence="2">The sequence shown here is derived from an EMBL/GenBank/DDBJ whole genome shotgun (WGS) entry which is preliminary data.</text>
</comment>
<keyword evidence="3" id="KW-1185">Reference proteome</keyword>
<keyword evidence="1" id="KW-0812">Transmembrane</keyword>
<protein>
    <submittedName>
        <fullName evidence="2">Uncharacterized protein</fullName>
    </submittedName>
</protein>
<accession>A0AAV4IGM4</accession>
<evidence type="ECO:0000256" key="1">
    <source>
        <dbReference type="SAM" id="Phobius"/>
    </source>
</evidence>
<evidence type="ECO:0000313" key="2">
    <source>
        <dbReference type="EMBL" id="GFS07341.1"/>
    </source>
</evidence>